<comment type="subcellular location">
    <subcellularLocation>
        <location evidence="3">Cytoplasm</location>
    </subcellularLocation>
</comment>
<dbReference type="PANTHER" id="PTHR30592">
    <property type="entry name" value="FORMATE DEHYDROGENASE"/>
    <property type="match status" value="1"/>
</dbReference>
<dbReference type="GO" id="GO:0006777">
    <property type="term" value="P:Mo-molybdopterin cofactor biosynthetic process"/>
    <property type="evidence" value="ECO:0007669"/>
    <property type="project" value="UniProtKB-UniRule"/>
</dbReference>
<dbReference type="HAMAP" id="MF_00187">
    <property type="entry name" value="FdhD"/>
    <property type="match status" value="1"/>
</dbReference>
<dbReference type="EMBL" id="RXNT01000011">
    <property type="protein sequence ID" value="RTR30083.1"/>
    <property type="molecule type" value="Genomic_DNA"/>
</dbReference>
<name>A0A431W3W7_9BACI</name>
<keyword evidence="2 3" id="KW-0501">Molybdenum cofactor biosynthesis</keyword>
<gene>
    <name evidence="3 4" type="primary">fdhD</name>
    <name evidence="4" type="ORF">EKG37_13860</name>
</gene>
<dbReference type="PANTHER" id="PTHR30592:SF1">
    <property type="entry name" value="SULFUR CARRIER PROTEIN FDHD"/>
    <property type="match status" value="1"/>
</dbReference>
<dbReference type="GO" id="GO:0097163">
    <property type="term" value="F:sulfur carrier activity"/>
    <property type="evidence" value="ECO:0007669"/>
    <property type="project" value="UniProtKB-UniRule"/>
</dbReference>
<comment type="function">
    <text evidence="3">Required for formate dehydrogenase (FDH) activity. Acts as a sulfur carrier protein that transfers sulfur from IscS to the molybdenum cofactor prior to its insertion into FDH.</text>
</comment>
<accession>A0A431W3W7</accession>
<dbReference type="Pfam" id="PF02634">
    <property type="entry name" value="FdhD-NarQ"/>
    <property type="match status" value="1"/>
</dbReference>
<dbReference type="OrthoDB" id="9782042at2"/>
<dbReference type="Gene3D" id="3.10.20.10">
    <property type="match status" value="1"/>
</dbReference>
<dbReference type="GO" id="GO:0005737">
    <property type="term" value="C:cytoplasm"/>
    <property type="evidence" value="ECO:0007669"/>
    <property type="project" value="UniProtKB-SubCell"/>
</dbReference>
<keyword evidence="1 3" id="KW-0963">Cytoplasm</keyword>
<sequence length="274" mass="31039">MKVHREEGIDFLKNTVKRTVTRYAQGNITEQEDSVVTEHPITIKLNQNEFATLVCTPEYIEDMVIGFLASEGVIRGYADIDNIWIQEKEGFAHVKTNYVNHFYEKFHSKRYISSCCGKSRQGFVFFNDAKMSHHLKDVNVKLTIEECFQLMEEMQKSSSVFIETGGVHNAALCSKDGMILSRLDIGRHNALDKIYGYCLRNQISLKDKVIVFSGRISSEILSKVAKIGCEVILSKSAPTDLALELAEELGITTVGFIRNNALNVYTRLDRIVDL</sequence>
<dbReference type="Proteomes" id="UP000271374">
    <property type="component" value="Unassembled WGS sequence"/>
</dbReference>
<dbReference type="AlphaFoldDB" id="A0A431W3W7"/>
<dbReference type="GO" id="GO:0016783">
    <property type="term" value="F:sulfurtransferase activity"/>
    <property type="evidence" value="ECO:0007669"/>
    <property type="project" value="InterPro"/>
</dbReference>
<evidence type="ECO:0000256" key="2">
    <source>
        <dbReference type="ARBA" id="ARBA00023150"/>
    </source>
</evidence>
<dbReference type="InterPro" id="IPR003786">
    <property type="entry name" value="FdhD"/>
</dbReference>
<keyword evidence="5" id="KW-1185">Reference proteome</keyword>
<dbReference type="PIRSF" id="PIRSF015626">
    <property type="entry name" value="FdhD"/>
    <property type="match status" value="1"/>
</dbReference>
<reference evidence="4 5" key="1">
    <citation type="submission" date="2018-12" db="EMBL/GenBank/DDBJ databases">
        <title>Bacillus yapensis draft genome sequence.</title>
        <authorList>
            <person name="Yu L."/>
            <person name="Xu X."/>
            <person name="Tang X."/>
        </authorList>
    </citation>
    <scope>NUCLEOTIDE SEQUENCE [LARGE SCALE GENOMIC DNA]</scope>
    <source>
        <strain evidence="4 5">XXST-01</strain>
    </source>
</reference>
<evidence type="ECO:0000256" key="3">
    <source>
        <dbReference type="HAMAP-Rule" id="MF_00187"/>
    </source>
</evidence>
<protein>
    <recommendedName>
        <fullName evidence="3">Sulfur carrier protein FdhD</fullName>
    </recommendedName>
</protein>
<feature type="active site" description="Cysteine persulfide intermediate" evidence="3">
    <location>
        <position position="116"/>
    </location>
</feature>
<keyword evidence="4" id="KW-0808">Transferase</keyword>
<comment type="similarity">
    <text evidence="3">Belongs to the FdhD family.</text>
</comment>
<evidence type="ECO:0000313" key="5">
    <source>
        <dbReference type="Proteomes" id="UP000271374"/>
    </source>
</evidence>
<organism evidence="4 5">
    <name type="scientific">Bacillus yapensis</name>
    <dbReference type="NCBI Taxonomy" id="2492960"/>
    <lineage>
        <taxon>Bacteria</taxon>
        <taxon>Bacillati</taxon>
        <taxon>Bacillota</taxon>
        <taxon>Bacilli</taxon>
        <taxon>Bacillales</taxon>
        <taxon>Bacillaceae</taxon>
        <taxon>Bacillus</taxon>
    </lineage>
</organism>
<comment type="caution">
    <text evidence="4">The sequence shown here is derived from an EMBL/GenBank/DDBJ whole genome shotgun (WGS) entry which is preliminary data.</text>
</comment>
<proteinExistence type="inferred from homology"/>
<dbReference type="Gene3D" id="3.40.140.10">
    <property type="entry name" value="Cytidine Deaminase, domain 2"/>
    <property type="match status" value="1"/>
</dbReference>
<dbReference type="SUPFAM" id="SSF53927">
    <property type="entry name" value="Cytidine deaminase-like"/>
    <property type="match status" value="1"/>
</dbReference>
<dbReference type="InterPro" id="IPR016193">
    <property type="entry name" value="Cytidine_deaminase-like"/>
</dbReference>
<dbReference type="NCBIfam" id="TIGR00129">
    <property type="entry name" value="fdhD_narQ"/>
    <property type="match status" value="1"/>
</dbReference>
<evidence type="ECO:0000313" key="4">
    <source>
        <dbReference type="EMBL" id="RTR30083.1"/>
    </source>
</evidence>
<evidence type="ECO:0000256" key="1">
    <source>
        <dbReference type="ARBA" id="ARBA00022490"/>
    </source>
</evidence>
<comment type="caution">
    <text evidence="3">Lacks conserved residue(s) required for the propagation of feature annotation.</text>
</comment>